<name>A0A4Y2VCK4_ARAVE</name>
<evidence type="ECO:0000313" key="3">
    <source>
        <dbReference type="Proteomes" id="UP000499080"/>
    </source>
</evidence>
<dbReference type="Proteomes" id="UP000499080">
    <property type="component" value="Unassembled WGS sequence"/>
</dbReference>
<proteinExistence type="predicted"/>
<evidence type="ECO:0000313" key="2">
    <source>
        <dbReference type="EMBL" id="GBO23015.1"/>
    </source>
</evidence>
<organism evidence="2 3">
    <name type="scientific">Araneus ventricosus</name>
    <name type="common">Orbweaver spider</name>
    <name type="synonym">Epeira ventricosa</name>
    <dbReference type="NCBI Taxonomy" id="182803"/>
    <lineage>
        <taxon>Eukaryota</taxon>
        <taxon>Metazoa</taxon>
        <taxon>Ecdysozoa</taxon>
        <taxon>Arthropoda</taxon>
        <taxon>Chelicerata</taxon>
        <taxon>Arachnida</taxon>
        <taxon>Araneae</taxon>
        <taxon>Araneomorphae</taxon>
        <taxon>Entelegynae</taxon>
        <taxon>Araneoidea</taxon>
        <taxon>Araneidae</taxon>
        <taxon>Araneus</taxon>
    </lineage>
</organism>
<evidence type="ECO:0000256" key="1">
    <source>
        <dbReference type="SAM" id="MobiDB-lite"/>
    </source>
</evidence>
<dbReference type="AlphaFoldDB" id="A0A4Y2VCK4"/>
<keyword evidence="3" id="KW-1185">Reference proteome</keyword>
<comment type="caution">
    <text evidence="2">The sequence shown here is derived from an EMBL/GenBank/DDBJ whole genome shotgun (WGS) entry which is preliminary data.</text>
</comment>
<sequence length="78" mass="9230">MDIAILNRNQMTRTTPDLAPSSPSFRTTPTRGRLTHVMFSVYRAHKRGGSSEESDFEPRALRLRYRELTTRWYRFPLK</sequence>
<gene>
    <name evidence="2" type="ORF">AVEN_197471_1</name>
</gene>
<reference evidence="2 3" key="1">
    <citation type="journal article" date="2019" name="Sci. Rep.">
        <title>Orb-weaving spider Araneus ventricosus genome elucidates the spidroin gene catalogue.</title>
        <authorList>
            <person name="Kono N."/>
            <person name="Nakamura H."/>
            <person name="Ohtoshi R."/>
            <person name="Moran D.A.P."/>
            <person name="Shinohara A."/>
            <person name="Yoshida Y."/>
            <person name="Fujiwara M."/>
            <person name="Mori M."/>
            <person name="Tomita M."/>
            <person name="Arakawa K."/>
        </authorList>
    </citation>
    <scope>NUCLEOTIDE SEQUENCE [LARGE SCALE GENOMIC DNA]</scope>
</reference>
<accession>A0A4Y2VCK4</accession>
<dbReference type="EMBL" id="BGPR01046064">
    <property type="protein sequence ID" value="GBO23015.1"/>
    <property type="molecule type" value="Genomic_DNA"/>
</dbReference>
<protein>
    <submittedName>
        <fullName evidence="2">Uncharacterized protein</fullName>
    </submittedName>
</protein>
<feature type="region of interest" description="Disordered" evidence="1">
    <location>
        <begin position="11"/>
        <end position="30"/>
    </location>
</feature>